<accession>A0A317X5I1</accession>
<dbReference type="Proteomes" id="UP000246702">
    <property type="component" value="Unassembled WGS sequence"/>
</dbReference>
<evidence type="ECO:0000313" key="2">
    <source>
        <dbReference type="Proteomes" id="UP000246702"/>
    </source>
</evidence>
<dbReference type="EMBL" id="MSFK01000006">
    <property type="protein sequence ID" value="PWY93823.1"/>
    <property type="molecule type" value="Genomic_DNA"/>
</dbReference>
<dbReference type="GeneID" id="37109265"/>
<keyword evidence="2" id="KW-1185">Reference proteome</keyword>
<name>A0A317X5I1_9EURO</name>
<dbReference type="RefSeq" id="XP_025470584.1">
    <property type="nucleotide sequence ID" value="XM_025607122.1"/>
</dbReference>
<dbReference type="AlphaFoldDB" id="A0A317X5I1"/>
<protein>
    <submittedName>
        <fullName evidence="1">Uncharacterized protein</fullName>
    </submittedName>
</protein>
<evidence type="ECO:0000313" key="1">
    <source>
        <dbReference type="EMBL" id="PWY93823.1"/>
    </source>
</evidence>
<proteinExistence type="predicted"/>
<organism evidence="1 2">
    <name type="scientific">Aspergillus sclerotioniger CBS 115572</name>
    <dbReference type="NCBI Taxonomy" id="1450535"/>
    <lineage>
        <taxon>Eukaryota</taxon>
        <taxon>Fungi</taxon>
        <taxon>Dikarya</taxon>
        <taxon>Ascomycota</taxon>
        <taxon>Pezizomycotina</taxon>
        <taxon>Eurotiomycetes</taxon>
        <taxon>Eurotiomycetidae</taxon>
        <taxon>Eurotiales</taxon>
        <taxon>Aspergillaceae</taxon>
        <taxon>Aspergillus</taxon>
        <taxon>Aspergillus subgen. Circumdati</taxon>
    </lineage>
</organism>
<sequence>MARFISIHLLSNRLWGGDAKLGGRYEGYGVSSYHIRSMVRSSNIDLLVLDRTDIDKTGQICSRVEWWYNYHIIHPPPRGRFSFFTNTGCPHCLMVIVQIAIIRLN</sequence>
<comment type="caution">
    <text evidence="1">The sequence shown here is derived from an EMBL/GenBank/DDBJ whole genome shotgun (WGS) entry which is preliminary data.</text>
</comment>
<reference evidence="1 2" key="1">
    <citation type="submission" date="2016-12" db="EMBL/GenBank/DDBJ databases">
        <title>The genomes of Aspergillus section Nigri reveals drivers in fungal speciation.</title>
        <authorList>
            <consortium name="DOE Joint Genome Institute"/>
            <person name="Vesth T.C."/>
            <person name="Nybo J."/>
            <person name="Theobald S."/>
            <person name="Brandl J."/>
            <person name="Frisvad J.C."/>
            <person name="Nielsen K.F."/>
            <person name="Lyhne E.K."/>
            <person name="Kogle M.E."/>
            <person name="Kuo A."/>
            <person name="Riley R."/>
            <person name="Clum A."/>
            <person name="Nolan M."/>
            <person name="Lipzen A."/>
            <person name="Salamov A."/>
            <person name="Henrissat B."/>
            <person name="Wiebenga A."/>
            <person name="De Vries R.P."/>
            <person name="Grigoriev I.V."/>
            <person name="Mortensen U.H."/>
            <person name="Andersen M.R."/>
            <person name="Baker S.E."/>
        </authorList>
    </citation>
    <scope>NUCLEOTIDE SEQUENCE [LARGE SCALE GENOMIC DNA]</scope>
    <source>
        <strain evidence="1 2">CBS 115572</strain>
    </source>
</reference>
<gene>
    <name evidence="1" type="ORF">BO94DRAFT_354100</name>
</gene>